<proteinExistence type="predicted"/>
<evidence type="ECO:0000313" key="2">
    <source>
        <dbReference type="EMBL" id="KAF2660486.1"/>
    </source>
</evidence>
<reference evidence="2" key="1">
    <citation type="journal article" date="2020" name="Stud. Mycol.">
        <title>101 Dothideomycetes genomes: a test case for predicting lifestyles and emergence of pathogens.</title>
        <authorList>
            <person name="Haridas S."/>
            <person name="Albert R."/>
            <person name="Binder M."/>
            <person name="Bloem J."/>
            <person name="Labutti K."/>
            <person name="Salamov A."/>
            <person name="Andreopoulos B."/>
            <person name="Baker S."/>
            <person name="Barry K."/>
            <person name="Bills G."/>
            <person name="Bluhm B."/>
            <person name="Cannon C."/>
            <person name="Castanera R."/>
            <person name="Culley D."/>
            <person name="Daum C."/>
            <person name="Ezra D."/>
            <person name="Gonzalez J."/>
            <person name="Henrissat B."/>
            <person name="Kuo A."/>
            <person name="Liang C."/>
            <person name="Lipzen A."/>
            <person name="Lutzoni F."/>
            <person name="Magnuson J."/>
            <person name="Mondo S."/>
            <person name="Nolan M."/>
            <person name="Ohm R."/>
            <person name="Pangilinan J."/>
            <person name="Park H.-J."/>
            <person name="Ramirez L."/>
            <person name="Alfaro M."/>
            <person name="Sun H."/>
            <person name="Tritt A."/>
            <person name="Yoshinaga Y."/>
            <person name="Zwiers L.-H."/>
            <person name="Turgeon B."/>
            <person name="Goodwin S."/>
            <person name="Spatafora J."/>
            <person name="Crous P."/>
            <person name="Grigoriev I."/>
        </authorList>
    </citation>
    <scope>NUCLEOTIDE SEQUENCE</scope>
    <source>
        <strain evidence="2">CBS 122681</strain>
    </source>
</reference>
<name>A0A6A6TM05_9PLEO</name>
<feature type="compositionally biased region" description="Acidic residues" evidence="1">
    <location>
        <begin position="299"/>
        <end position="312"/>
    </location>
</feature>
<feature type="compositionally biased region" description="Basic and acidic residues" evidence="1">
    <location>
        <begin position="202"/>
        <end position="214"/>
    </location>
</feature>
<feature type="compositionally biased region" description="Basic and acidic residues" evidence="1">
    <location>
        <begin position="286"/>
        <end position="298"/>
    </location>
</feature>
<feature type="region of interest" description="Disordered" evidence="1">
    <location>
        <begin position="22"/>
        <end position="107"/>
    </location>
</feature>
<feature type="region of interest" description="Disordered" evidence="1">
    <location>
        <begin position="186"/>
        <end position="342"/>
    </location>
</feature>
<accession>A0A6A6TM05</accession>
<feature type="region of interest" description="Disordered" evidence="1">
    <location>
        <begin position="402"/>
        <end position="422"/>
    </location>
</feature>
<feature type="compositionally biased region" description="Acidic residues" evidence="1">
    <location>
        <begin position="408"/>
        <end position="422"/>
    </location>
</feature>
<feature type="compositionally biased region" description="Basic and acidic residues" evidence="1">
    <location>
        <begin position="253"/>
        <end position="264"/>
    </location>
</feature>
<organism evidence="2 3">
    <name type="scientific">Lophiostoma macrostomum CBS 122681</name>
    <dbReference type="NCBI Taxonomy" id="1314788"/>
    <lineage>
        <taxon>Eukaryota</taxon>
        <taxon>Fungi</taxon>
        <taxon>Dikarya</taxon>
        <taxon>Ascomycota</taxon>
        <taxon>Pezizomycotina</taxon>
        <taxon>Dothideomycetes</taxon>
        <taxon>Pleosporomycetidae</taxon>
        <taxon>Pleosporales</taxon>
        <taxon>Lophiostomataceae</taxon>
        <taxon>Lophiostoma</taxon>
    </lineage>
</organism>
<evidence type="ECO:0000256" key="1">
    <source>
        <dbReference type="SAM" id="MobiDB-lite"/>
    </source>
</evidence>
<protein>
    <submittedName>
        <fullName evidence="2">Uncharacterized protein</fullName>
    </submittedName>
</protein>
<feature type="compositionally biased region" description="Basic residues" evidence="1">
    <location>
        <begin position="265"/>
        <end position="279"/>
    </location>
</feature>
<dbReference type="EMBL" id="MU004299">
    <property type="protein sequence ID" value="KAF2660486.1"/>
    <property type="molecule type" value="Genomic_DNA"/>
</dbReference>
<gene>
    <name evidence="2" type="ORF">K491DRAFT_674718</name>
</gene>
<dbReference type="Proteomes" id="UP000799324">
    <property type="component" value="Unassembled WGS sequence"/>
</dbReference>
<dbReference type="AlphaFoldDB" id="A0A6A6TM05"/>
<keyword evidence="3" id="KW-1185">Reference proteome</keyword>
<evidence type="ECO:0000313" key="3">
    <source>
        <dbReference type="Proteomes" id="UP000799324"/>
    </source>
</evidence>
<dbReference type="OrthoDB" id="3793790at2759"/>
<sequence>MVLQTSPPPRSTSQNLLVAVRNRSEDTSAPIMRLAIQTSPKKRKTQILDELVPSPQKKVKFAKENATPNPPKRKIPSKSASKNPPADPLAASNVNPKPKPLPNPSPFKKFYEADGLRIPLYNKNGKRKQGARSAHSLAAKLNKAALLDIVEEYGGKTQRDTIANGNKNVISQWIERVETLALGGNVRKKKQAVEKTAIPDRNQGRGEGKGKREANSAPKPEAAPVQQDRVFAKPAPVAKLAEVKKQHVTAANEPRKRQPIDNKKAEKRRRQHGKEKAKHSAAAEALLKDYEYQPRADKEEDEEEEDSDEEEVAPEKEPEPEPEPEVMECHETTPDLDSVPTESMEVNDIIERTGVHPMIAALDLDPSDPQRRTLIVPLPKSRESVIVTASTWTAVHQTKIPWAGSFEQGEESDGESVESEAE</sequence>